<sequence>METPKAAPPKSPLTVRDKLSKLRLSRSKEKKKSDKGRSTSMDEVNRKDGQDPRAALSLPTSPSRRPLTFFPSSFTKASSPPQASEESLSEEDAGTPSGTLERGQQAPWSGSSGRKQRSAAFKAARQAELKRLRMAQEIQRQLEECEVKTRELEERGVATEKALRGEAGGAERDEAELMGDWFAMVHEKNALVRWEQELMVRAKELELEDRHVRLEHELRHRMALSEHEKSREDIDREGTILAEMLSILEQKDALVTMLEEDRQRYMEEDRDLEAVMLRKGLQLSPLRRETGV</sequence>
<evidence type="ECO:0000259" key="3">
    <source>
        <dbReference type="PROSITE" id="PS51848"/>
    </source>
</evidence>
<evidence type="ECO:0000256" key="1">
    <source>
        <dbReference type="SAM" id="Coils"/>
    </source>
</evidence>
<accession>A0A0P4VWD7</accession>
<dbReference type="PANTHER" id="PTHR23167:SF54">
    <property type="entry name" value="[F-ACTIN]-MONOOXYGENASE MICAL"/>
    <property type="match status" value="1"/>
</dbReference>
<dbReference type="EMBL" id="GDRN01091565">
    <property type="protein sequence ID" value="JAI60262.1"/>
    <property type="molecule type" value="Transcribed_RNA"/>
</dbReference>
<dbReference type="SMART" id="SM01203">
    <property type="entry name" value="DUF3585"/>
    <property type="match status" value="1"/>
</dbReference>
<evidence type="ECO:0000256" key="2">
    <source>
        <dbReference type="SAM" id="MobiDB-lite"/>
    </source>
</evidence>
<dbReference type="AlphaFoldDB" id="A0A0P4VWD7"/>
<feature type="compositionally biased region" description="Basic residues" evidence="2">
    <location>
        <begin position="21"/>
        <end position="30"/>
    </location>
</feature>
<keyword evidence="1" id="KW-0175">Coiled coil</keyword>
<dbReference type="InterPro" id="IPR022735">
    <property type="entry name" value="bMERB_dom"/>
</dbReference>
<dbReference type="PROSITE" id="PS51848">
    <property type="entry name" value="BMERB"/>
    <property type="match status" value="1"/>
</dbReference>
<dbReference type="Pfam" id="PF12130">
    <property type="entry name" value="bMERB_dom"/>
    <property type="match status" value="1"/>
</dbReference>
<dbReference type="InterPro" id="IPR050540">
    <property type="entry name" value="F-actin_Monoox_Mical"/>
</dbReference>
<reference evidence="4" key="1">
    <citation type="submission" date="2015-09" db="EMBL/GenBank/DDBJ databases">
        <title>Scylla olivacea transcriptome.</title>
        <authorList>
            <person name="Ikhwanuddin M."/>
        </authorList>
    </citation>
    <scope>NUCLEOTIDE SEQUENCE</scope>
</reference>
<feature type="compositionally biased region" description="Pro residues" evidence="2">
    <location>
        <begin position="1"/>
        <end position="11"/>
    </location>
</feature>
<evidence type="ECO:0000313" key="4">
    <source>
        <dbReference type="EMBL" id="JAI60262.1"/>
    </source>
</evidence>
<organism evidence="4">
    <name type="scientific">Scylla olivacea</name>
    <name type="common">Orange mud crab</name>
    <name type="synonym">Cancer olivacea</name>
    <dbReference type="NCBI Taxonomy" id="85551"/>
    <lineage>
        <taxon>Eukaryota</taxon>
        <taxon>Metazoa</taxon>
        <taxon>Ecdysozoa</taxon>
        <taxon>Arthropoda</taxon>
        <taxon>Crustacea</taxon>
        <taxon>Multicrustacea</taxon>
        <taxon>Malacostraca</taxon>
        <taxon>Eumalacostraca</taxon>
        <taxon>Eucarida</taxon>
        <taxon>Decapoda</taxon>
        <taxon>Pleocyemata</taxon>
        <taxon>Brachyura</taxon>
        <taxon>Eubrachyura</taxon>
        <taxon>Portunoidea</taxon>
        <taxon>Portunidae</taxon>
        <taxon>Portuninae</taxon>
        <taxon>Scylla</taxon>
    </lineage>
</organism>
<feature type="domain" description="BMERB" evidence="3">
    <location>
        <begin position="125"/>
        <end position="274"/>
    </location>
</feature>
<feature type="region of interest" description="Disordered" evidence="2">
    <location>
        <begin position="1"/>
        <end position="122"/>
    </location>
</feature>
<dbReference type="PANTHER" id="PTHR23167">
    <property type="entry name" value="CALPONIN HOMOLOGY DOMAIN-CONTAINING PROTEIN DDB_G0272472-RELATED"/>
    <property type="match status" value="1"/>
</dbReference>
<feature type="compositionally biased region" description="Polar residues" evidence="2">
    <location>
        <begin position="70"/>
        <end position="86"/>
    </location>
</feature>
<protein>
    <recommendedName>
        <fullName evidence="3">BMERB domain-containing protein</fullName>
    </recommendedName>
</protein>
<proteinExistence type="predicted"/>
<name>A0A0P4VWD7_SCYOL</name>
<feature type="coiled-coil region" evidence="1">
    <location>
        <begin position="124"/>
        <end position="155"/>
    </location>
</feature>